<evidence type="ECO:0000313" key="3">
    <source>
        <dbReference type="Proteomes" id="UP001295423"/>
    </source>
</evidence>
<sequence>MRKSDEENREEDSGERNSTLQPCRNGTDPPILLLSDISVIVHIRDKASGTYAPLCSRSFQELFHQPSIHYELSEPLLLPTRLSGDFRDHFCKSFEECQKFPQRVSDELGVSMRLWRKDTNKSFCLCNKEEPSEVAGFKTTHKRATLFPIVGANEDEELLESYVNCFILPTFPPSYDRNIHNWSIDKVHGWKQYDIDDWKTIRYSISSFQFGITKEGGFKTVDEILEWLNVLDWE</sequence>
<keyword evidence="3" id="KW-1185">Reference proteome</keyword>
<accession>A0AAD2FHH4</accession>
<protein>
    <submittedName>
        <fullName evidence="2">Uncharacterized protein</fullName>
    </submittedName>
</protein>
<reference evidence="2" key="1">
    <citation type="submission" date="2023-08" db="EMBL/GenBank/DDBJ databases">
        <authorList>
            <person name="Audoor S."/>
            <person name="Bilcke G."/>
        </authorList>
    </citation>
    <scope>NUCLEOTIDE SEQUENCE</scope>
</reference>
<proteinExistence type="predicted"/>
<gene>
    <name evidence="2" type="ORF">CYCCA115_LOCUS2677</name>
</gene>
<dbReference type="Proteomes" id="UP001295423">
    <property type="component" value="Unassembled WGS sequence"/>
</dbReference>
<comment type="caution">
    <text evidence="2">The sequence shown here is derived from an EMBL/GenBank/DDBJ whole genome shotgun (WGS) entry which is preliminary data.</text>
</comment>
<organism evidence="2 3">
    <name type="scientific">Cylindrotheca closterium</name>
    <dbReference type="NCBI Taxonomy" id="2856"/>
    <lineage>
        <taxon>Eukaryota</taxon>
        <taxon>Sar</taxon>
        <taxon>Stramenopiles</taxon>
        <taxon>Ochrophyta</taxon>
        <taxon>Bacillariophyta</taxon>
        <taxon>Bacillariophyceae</taxon>
        <taxon>Bacillariophycidae</taxon>
        <taxon>Bacillariales</taxon>
        <taxon>Bacillariaceae</taxon>
        <taxon>Cylindrotheca</taxon>
    </lineage>
</organism>
<name>A0AAD2FHH4_9STRA</name>
<dbReference type="AlphaFoldDB" id="A0AAD2FHH4"/>
<dbReference type="EMBL" id="CAKOGP040000202">
    <property type="protein sequence ID" value="CAJ1932073.1"/>
    <property type="molecule type" value="Genomic_DNA"/>
</dbReference>
<feature type="region of interest" description="Disordered" evidence="1">
    <location>
        <begin position="1"/>
        <end position="26"/>
    </location>
</feature>
<evidence type="ECO:0000256" key="1">
    <source>
        <dbReference type="SAM" id="MobiDB-lite"/>
    </source>
</evidence>
<evidence type="ECO:0000313" key="2">
    <source>
        <dbReference type="EMBL" id="CAJ1932073.1"/>
    </source>
</evidence>